<organism evidence="1 2">
    <name type="scientific">Candidatus Entotheonella gemina</name>
    <dbReference type="NCBI Taxonomy" id="1429439"/>
    <lineage>
        <taxon>Bacteria</taxon>
        <taxon>Pseudomonadati</taxon>
        <taxon>Nitrospinota/Tectimicrobiota group</taxon>
        <taxon>Candidatus Tectimicrobiota</taxon>
        <taxon>Candidatus Entotheonellia</taxon>
        <taxon>Candidatus Entotheonellales</taxon>
        <taxon>Candidatus Entotheonellaceae</taxon>
        <taxon>Candidatus Entotheonella</taxon>
    </lineage>
</organism>
<dbReference type="PANTHER" id="PTHR39550:SF1">
    <property type="entry name" value="SLL0658 PROTEIN"/>
    <property type="match status" value="1"/>
</dbReference>
<sequence length="170" mass="19498">MPIVADTTVFRYLVVLEVTDLLPALFEHVLIPPAVFNELQQANTPAVVRTWVTNLPPWVHIQPLITSPDPTLDYLGDGEREAIQLMYEQQVSFLVTDDRQAYRAALTRSIPVTRTLRILEIAAERGLLDFPTIVTRLRTAGFYIPEDVVEEMLARDTERKRQQSENQELR</sequence>
<comment type="caution">
    <text evidence="1">The sequence shown here is derived from an EMBL/GenBank/DDBJ whole genome shotgun (WGS) entry which is preliminary data.</text>
</comment>
<dbReference type="InterPro" id="IPR021799">
    <property type="entry name" value="PIN-like_prokaryotic"/>
</dbReference>
<dbReference type="HOGENOM" id="CLU_115769_0_2_7"/>
<evidence type="ECO:0000313" key="2">
    <source>
        <dbReference type="Proteomes" id="UP000019140"/>
    </source>
</evidence>
<dbReference type="AlphaFoldDB" id="W4M7C5"/>
<dbReference type="Proteomes" id="UP000019140">
    <property type="component" value="Unassembled WGS sequence"/>
</dbReference>
<proteinExistence type="predicted"/>
<evidence type="ECO:0000313" key="1">
    <source>
        <dbReference type="EMBL" id="ETX05796.1"/>
    </source>
</evidence>
<reference evidence="1 2" key="1">
    <citation type="journal article" date="2014" name="Nature">
        <title>An environmental bacterial taxon with a large and distinct metabolic repertoire.</title>
        <authorList>
            <person name="Wilson M.C."/>
            <person name="Mori T."/>
            <person name="Ruckert C."/>
            <person name="Uria A.R."/>
            <person name="Helf M.J."/>
            <person name="Takada K."/>
            <person name="Gernert C."/>
            <person name="Steffens U.A."/>
            <person name="Heycke N."/>
            <person name="Schmitt S."/>
            <person name="Rinke C."/>
            <person name="Helfrich E.J."/>
            <person name="Brachmann A.O."/>
            <person name="Gurgui C."/>
            <person name="Wakimoto T."/>
            <person name="Kracht M."/>
            <person name="Crusemann M."/>
            <person name="Hentschel U."/>
            <person name="Abe I."/>
            <person name="Matsunaga S."/>
            <person name="Kalinowski J."/>
            <person name="Takeyama H."/>
            <person name="Piel J."/>
        </authorList>
    </citation>
    <scope>NUCLEOTIDE SEQUENCE [LARGE SCALE GENOMIC DNA]</scope>
    <source>
        <strain evidence="2">TSY2</strain>
    </source>
</reference>
<evidence type="ECO:0008006" key="3">
    <source>
        <dbReference type="Google" id="ProtNLM"/>
    </source>
</evidence>
<keyword evidence="2" id="KW-1185">Reference proteome</keyword>
<name>W4M7C5_9BACT</name>
<dbReference type="PANTHER" id="PTHR39550">
    <property type="entry name" value="SLL0658 PROTEIN"/>
    <property type="match status" value="1"/>
</dbReference>
<dbReference type="Pfam" id="PF11848">
    <property type="entry name" value="DUF3368"/>
    <property type="match status" value="1"/>
</dbReference>
<accession>W4M7C5</accession>
<protein>
    <recommendedName>
        <fullName evidence="3">PIN domain-containing protein</fullName>
    </recommendedName>
</protein>
<gene>
    <name evidence="1" type="ORF">ETSY2_20860</name>
</gene>
<dbReference type="EMBL" id="AZHX01000863">
    <property type="protein sequence ID" value="ETX05796.1"/>
    <property type="molecule type" value="Genomic_DNA"/>
</dbReference>